<dbReference type="PROSITE" id="PS51384">
    <property type="entry name" value="FAD_FR"/>
    <property type="match status" value="1"/>
</dbReference>
<dbReference type="InterPro" id="IPR050415">
    <property type="entry name" value="MRET"/>
</dbReference>
<dbReference type="EMBL" id="QZVS01000081">
    <property type="protein sequence ID" value="RJT88621.1"/>
    <property type="molecule type" value="Genomic_DNA"/>
</dbReference>
<dbReference type="AlphaFoldDB" id="A0A3A5MIC1"/>
<dbReference type="SUPFAM" id="SSF52343">
    <property type="entry name" value="Ferredoxin reductase-like, C-terminal NADP-linked domain"/>
    <property type="match status" value="1"/>
</dbReference>
<comment type="cofactor">
    <cofactor evidence="1">
        <name>FAD</name>
        <dbReference type="ChEBI" id="CHEBI:57692"/>
    </cofactor>
</comment>
<evidence type="ECO:0000256" key="1">
    <source>
        <dbReference type="ARBA" id="ARBA00001974"/>
    </source>
</evidence>
<name>A0A3A5MIC1_9MICO</name>
<dbReference type="PROSITE" id="PS51085">
    <property type="entry name" value="2FE2S_FER_2"/>
    <property type="match status" value="1"/>
</dbReference>
<dbReference type="Pfam" id="PF00111">
    <property type="entry name" value="Fer2"/>
    <property type="match status" value="1"/>
</dbReference>
<keyword evidence="11" id="KW-1185">Reference proteome</keyword>
<dbReference type="InterPro" id="IPR012675">
    <property type="entry name" value="Beta-grasp_dom_sf"/>
</dbReference>
<dbReference type="Pfam" id="PF22290">
    <property type="entry name" value="DmmA-like_N"/>
    <property type="match status" value="1"/>
</dbReference>
<evidence type="ECO:0000256" key="6">
    <source>
        <dbReference type="ARBA" id="ARBA00023004"/>
    </source>
</evidence>
<dbReference type="InterPro" id="IPR036010">
    <property type="entry name" value="2Fe-2S_ferredoxin-like_sf"/>
</dbReference>
<dbReference type="InterPro" id="IPR017927">
    <property type="entry name" value="FAD-bd_FR_type"/>
</dbReference>
<evidence type="ECO:0000256" key="5">
    <source>
        <dbReference type="ARBA" id="ARBA00023002"/>
    </source>
</evidence>
<evidence type="ECO:0000313" key="11">
    <source>
        <dbReference type="Proteomes" id="UP000272015"/>
    </source>
</evidence>
<feature type="domain" description="FAD-binding FR-type" evidence="9">
    <location>
        <begin position="18"/>
        <end position="123"/>
    </location>
</feature>
<comment type="caution">
    <text evidence="10">The sequence shown here is derived from an EMBL/GenBank/DDBJ whole genome shotgun (WGS) entry which is preliminary data.</text>
</comment>
<dbReference type="RefSeq" id="WP_119974517.1">
    <property type="nucleotide sequence ID" value="NZ_JBHSQA010000005.1"/>
</dbReference>
<evidence type="ECO:0000256" key="7">
    <source>
        <dbReference type="ARBA" id="ARBA00023014"/>
    </source>
</evidence>
<protein>
    <submittedName>
        <fullName evidence="10">Oxidoreductase</fullName>
    </submittedName>
</protein>
<dbReference type="Gene3D" id="3.10.20.30">
    <property type="match status" value="1"/>
</dbReference>
<keyword evidence="2" id="KW-0285">Flavoprotein</keyword>
<dbReference type="InterPro" id="IPR054582">
    <property type="entry name" value="DmmA-like_N"/>
</dbReference>
<dbReference type="Gene3D" id="3.40.50.80">
    <property type="entry name" value="Nucleotide-binding domain of ferredoxin-NADP reductase (FNR) module"/>
    <property type="match status" value="1"/>
</dbReference>
<evidence type="ECO:0000256" key="3">
    <source>
        <dbReference type="ARBA" id="ARBA00022714"/>
    </source>
</evidence>
<evidence type="ECO:0000259" key="9">
    <source>
        <dbReference type="PROSITE" id="PS51384"/>
    </source>
</evidence>
<dbReference type="InterPro" id="IPR039261">
    <property type="entry name" value="FNR_nucleotide-bd"/>
</dbReference>
<keyword evidence="4" id="KW-0479">Metal-binding</keyword>
<dbReference type="Gene3D" id="2.40.30.10">
    <property type="entry name" value="Translation factors"/>
    <property type="match status" value="1"/>
</dbReference>
<evidence type="ECO:0000256" key="4">
    <source>
        <dbReference type="ARBA" id="ARBA00022723"/>
    </source>
</evidence>
<dbReference type="PANTHER" id="PTHR47354">
    <property type="entry name" value="NADH OXIDOREDUCTASE HCR"/>
    <property type="match status" value="1"/>
</dbReference>
<dbReference type="PRINTS" id="PR00409">
    <property type="entry name" value="PHDIOXRDTASE"/>
</dbReference>
<dbReference type="CDD" id="cd00207">
    <property type="entry name" value="fer2"/>
    <property type="match status" value="1"/>
</dbReference>
<keyword evidence="6" id="KW-0408">Iron</keyword>
<dbReference type="Proteomes" id="UP000272015">
    <property type="component" value="Unassembled WGS sequence"/>
</dbReference>
<dbReference type="GO" id="GO:0016491">
    <property type="term" value="F:oxidoreductase activity"/>
    <property type="evidence" value="ECO:0007669"/>
    <property type="project" value="UniProtKB-KW"/>
</dbReference>
<dbReference type="SUPFAM" id="SSF54292">
    <property type="entry name" value="2Fe-2S ferredoxin-like"/>
    <property type="match status" value="1"/>
</dbReference>
<sequence>MSLLAPTPSVHAHPSSETRLRELTVTAITRLTDTITHFEFADPNGGRLVSYEPGSHLIVTAGAVRNTYSLVGDGVNPLGYAISVLRRDPGEPDASGGSAWLHDTLRVGSSVSVEGPRSLFAPLTTARASLLVAGGIGVTPILSHARAAARWGRPAEVVYVYRPGHGAHVDDLRQLAHSGAITLFEAHNQTDAAALLRERLAAQPMGTHAYACGPVSLLDTYLELGAEAGWPFERLHSERFEVPPQEPGLPFTATIASTGARLEVAAGVSLLEALLEHGVPVANLCRRGVCGECRIPVRSGTIEHRDYVLSEQEKSAHTSMLCCVSRGDEIEVDL</sequence>
<reference evidence="10 11" key="1">
    <citation type="submission" date="2018-09" db="EMBL/GenBank/DDBJ databases">
        <title>Novel species of Cryobacterium.</title>
        <authorList>
            <person name="Liu Q."/>
            <person name="Xin Y.-H."/>
        </authorList>
    </citation>
    <scope>NUCLEOTIDE SEQUENCE [LARGE SCALE GENOMIC DNA]</scope>
    <source>
        <strain evidence="10 11">Hh39</strain>
    </source>
</reference>
<dbReference type="PANTHER" id="PTHR47354:SF1">
    <property type="entry name" value="CARNITINE MONOOXYGENASE REDUCTASE SUBUNIT"/>
    <property type="match status" value="1"/>
</dbReference>
<dbReference type="OrthoDB" id="502624at2"/>
<dbReference type="GO" id="GO:0051537">
    <property type="term" value="F:2 iron, 2 sulfur cluster binding"/>
    <property type="evidence" value="ECO:0007669"/>
    <property type="project" value="UniProtKB-KW"/>
</dbReference>
<evidence type="ECO:0000256" key="2">
    <source>
        <dbReference type="ARBA" id="ARBA00022630"/>
    </source>
</evidence>
<keyword evidence="3" id="KW-0001">2Fe-2S</keyword>
<accession>A0A3A5MIC1</accession>
<dbReference type="InterPro" id="IPR017938">
    <property type="entry name" value="Riboflavin_synthase-like_b-brl"/>
</dbReference>
<dbReference type="InterPro" id="IPR001041">
    <property type="entry name" value="2Fe-2S_ferredoxin-type"/>
</dbReference>
<keyword evidence="5" id="KW-0560">Oxidoreductase</keyword>
<dbReference type="GO" id="GO:0046872">
    <property type="term" value="F:metal ion binding"/>
    <property type="evidence" value="ECO:0007669"/>
    <property type="project" value="UniProtKB-KW"/>
</dbReference>
<evidence type="ECO:0000313" key="10">
    <source>
        <dbReference type="EMBL" id="RJT88621.1"/>
    </source>
</evidence>
<keyword evidence="7" id="KW-0411">Iron-sulfur</keyword>
<gene>
    <name evidence="10" type="ORF">D6T64_09650</name>
</gene>
<dbReference type="CDD" id="cd06185">
    <property type="entry name" value="PDR_like"/>
    <property type="match status" value="1"/>
</dbReference>
<proteinExistence type="predicted"/>
<feature type="domain" description="2Fe-2S ferredoxin-type" evidence="8">
    <location>
        <begin position="251"/>
        <end position="334"/>
    </location>
</feature>
<evidence type="ECO:0000259" key="8">
    <source>
        <dbReference type="PROSITE" id="PS51085"/>
    </source>
</evidence>
<organism evidence="10 11">
    <name type="scientific">Cryobacterium melibiosiphilum</name>
    <dbReference type="NCBI Taxonomy" id="995039"/>
    <lineage>
        <taxon>Bacteria</taxon>
        <taxon>Bacillati</taxon>
        <taxon>Actinomycetota</taxon>
        <taxon>Actinomycetes</taxon>
        <taxon>Micrococcales</taxon>
        <taxon>Microbacteriaceae</taxon>
        <taxon>Cryobacterium</taxon>
    </lineage>
</organism>
<dbReference type="SUPFAM" id="SSF63380">
    <property type="entry name" value="Riboflavin synthase domain-like"/>
    <property type="match status" value="1"/>
</dbReference>